<protein>
    <recommendedName>
        <fullName evidence="3">Mitochondrial protein</fullName>
    </recommendedName>
</protein>
<name>A0AAW2TCM6_9LAMI</name>
<accession>A0AAW2TCM6</accession>
<reference evidence="2" key="1">
    <citation type="submission" date="2020-06" db="EMBL/GenBank/DDBJ databases">
        <authorList>
            <person name="Li T."/>
            <person name="Hu X."/>
            <person name="Zhang T."/>
            <person name="Song X."/>
            <person name="Zhang H."/>
            <person name="Dai N."/>
            <person name="Sheng W."/>
            <person name="Hou X."/>
            <person name="Wei L."/>
        </authorList>
    </citation>
    <scope>NUCLEOTIDE SEQUENCE</scope>
    <source>
        <strain evidence="2">KEN1</strain>
        <tissue evidence="2">Leaf</tissue>
    </source>
</reference>
<reference evidence="2" key="2">
    <citation type="journal article" date="2024" name="Plant">
        <title>Genomic evolution and insights into agronomic trait innovations of Sesamum species.</title>
        <authorList>
            <person name="Miao H."/>
            <person name="Wang L."/>
            <person name="Qu L."/>
            <person name="Liu H."/>
            <person name="Sun Y."/>
            <person name="Le M."/>
            <person name="Wang Q."/>
            <person name="Wei S."/>
            <person name="Zheng Y."/>
            <person name="Lin W."/>
            <person name="Duan Y."/>
            <person name="Cao H."/>
            <person name="Xiong S."/>
            <person name="Wang X."/>
            <person name="Wei L."/>
            <person name="Li C."/>
            <person name="Ma Q."/>
            <person name="Ju M."/>
            <person name="Zhao R."/>
            <person name="Li G."/>
            <person name="Mu C."/>
            <person name="Tian Q."/>
            <person name="Mei H."/>
            <person name="Zhang T."/>
            <person name="Gao T."/>
            <person name="Zhang H."/>
        </authorList>
    </citation>
    <scope>NUCLEOTIDE SEQUENCE</scope>
    <source>
        <strain evidence="2">KEN1</strain>
    </source>
</reference>
<dbReference type="AlphaFoldDB" id="A0AAW2TCM6"/>
<gene>
    <name evidence="2" type="ORF">Slati_4280000</name>
</gene>
<evidence type="ECO:0008006" key="3">
    <source>
        <dbReference type="Google" id="ProtNLM"/>
    </source>
</evidence>
<dbReference type="EMBL" id="JACGWN010000015">
    <property type="protein sequence ID" value="KAL0402501.1"/>
    <property type="molecule type" value="Genomic_DNA"/>
</dbReference>
<sequence>MLRSQSGFKVIVSRDAVFSESEIPCLSKSPRKDEEYNIESTSNKVEKSIEDNQQGEEDREENKIPDNEFLENYENNNPNENQYLLARFRERREPRLPSKFKDFHLALNTESFELTTYDEALKSSKSNQWIKAMEEEMKSLHDNKTWVLVPKPKDASIVDCKWIFKIKQENNSSCFEARLVAKGFTKKV</sequence>
<comment type="caution">
    <text evidence="2">The sequence shown here is derived from an EMBL/GenBank/DDBJ whole genome shotgun (WGS) entry which is preliminary data.</text>
</comment>
<feature type="region of interest" description="Disordered" evidence="1">
    <location>
        <begin position="23"/>
        <end position="77"/>
    </location>
</feature>
<evidence type="ECO:0000256" key="1">
    <source>
        <dbReference type="SAM" id="MobiDB-lite"/>
    </source>
</evidence>
<organism evidence="2">
    <name type="scientific">Sesamum latifolium</name>
    <dbReference type="NCBI Taxonomy" id="2727402"/>
    <lineage>
        <taxon>Eukaryota</taxon>
        <taxon>Viridiplantae</taxon>
        <taxon>Streptophyta</taxon>
        <taxon>Embryophyta</taxon>
        <taxon>Tracheophyta</taxon>
        <taxon>Spermatophyta</taxon>
        <taxon>Magnoliopsida</taxon>
        <taxon>eudicotyledons</taxon>
        <taxon>Gunneridae</taxon>
        <taxon>Pentapetalae</taxon>
        <taxon>asterids</taxon>
        <taxon>lamiids</taxon>
        <taxon>Lamiales</taxon>
        <taxon>Pedaliaceae</taxon>
        <taxon>Sesamum</taxon>
    </lineage>
</organism>
<evidence type="ECO:0000313" key="2">
    <source>
        <dbReference type="EMBL" id="KAL0402501.1"/>
    </source>
</evidence>
<proteinExistence type="predicted"/>